<gene>
    <name evidence="1" type="primary">AVEN_264128_1</name>
    <name evidence="1" type="ORF">NPIL_601491</name>
</gene>
<dbReference type="Proteomes" id="UP000887013">
    <property type="component" value="Unassembled WGS sequence"/>
</dbReference>
<keyword evidence="2" id="KW-1185">Reference proteome</keyword>
<dbReference type="AlphaFoldDB" id="A0A8X6QYC0"/>
<dbReference type="OrthoDB" id="6431749at2759"/>
<sequence>MIIGDITEEKWQIALATQNSITVEESIDRATALGAIRSVKQENKLKFQSRFLNTRMEQRCKYNIATDDVLNITCWRCGYKSHASFMCILPPPERESPIALPRNT</sequence>
<evidence type="ECO:0000313" key="1">
    <source>
        <dbReference type="EMBL" id="GFU37067.1"/>
    </source>
</evidence>
<evidence type="ECO:0000313" key="2">
    <source>
        <dbReference type="Proteomes" id="UP000887013"/>
    </source>
</evidence>
<accession>A0A8X6QYC0</accession>
<proteinExistence type="predicted"/>
<dbReference type="EMBL" id="BMAW01130941">
    <property type="protein sequence ID" value="GFU37067.1"/>
    <property type="molecule type" value="Genomic_DNA"/>
</dbReference>
<organism evidence="1 2">
    <name type="scientific">Nephila pilipes</name>
    <name type="common">Giant wood spider</name>
    <name type="synonym">Nephila maculata</name>
    <dbReference type="NCBI Taxonomy" id="299642"/>
    <lineage>
        <taxon>Eukaryota</taxon>
        <taxon>Metazoa</taxon>
        <taxon>Ecdysozoa</taxon>
        <taxon>Arthropoda</taxon>
        <taxon>Chelicerata</taxon>
        <taxon>Arachnida</taxon>
        <taxon>Araneae</taxon>
        <taxon>Araneomorphae</taxon>
        <taxon>Entelegynae</taxon>
        <taxon>Araneoidea</taxon>
        <taxon>Nephilidae</taxon>
        <taxon>Nephila</taxon>
    </lineage>
</organism>
<protein>
    <submittedName>
        <fullName evidence="1">CCHC-type domain-containing protein</fullName>
    </submittedName>
</protein>
<reference evidence="1" key="1">
    <citation type="submission" date="2020-08" db="EMBL/GenBank/DDBJ databases">
        <title>Multicomponent nature underlies the extraordinary mechanical properties of spider dragline silk.</title>
        <authorList>
            <person name="Kono N."/>
            <person name="Nakamura H."/>
            <person name="Mori M."/>
            <person name="Yoshida Y."/>
            <person name="Ohtoshi R."/>
            <person name="Malay A.D."/>
            <person name="Moran D.A.P."/>
            <person name="Tomita M."/>
            <person name="Numata K."/>
            <person name="Arakawa K."/>
        </authorList>
    </citation>
    <scope>NUCLEOTIDE SEQUENCE</scope>
</reference>
<comment type="caution">
    <text evidence="1">The sequence shown here is derived from an EMBL/GenBank/DDBJ whole genome shotgun (WGS) entry which is preliminary data.</text>
</comment>
<name>A0A8X6QYC0_NEPPI</name>